<dbReference type="AlphaFoldDB" id="A0A197JZ24"/>
<feature type="compositionally biased region" description="Gly residues" evidence="1">
    <location>
        <begin position="275"/>
        <end position="286"/>
    </location>
</feature>
<protein>
    <submittedName>
        <fullName evidence="3">Uncharacterized protein</fullName>
    </submittedName>
</protein>
<evidence type="ECO:0000313" key="4">
    <source>
        <dbReference type="Proteomes" id="UP000078512"/>
    </source>
</evidence>
<feature type="region of interest" description="Disordered" evidence="1">
    <location>
        <begin position="181"/>
        <end position="210"/>
    </location>
</feature>
<keyword evidence="2" id="KW-0812">Transmembrane</keyword>
<organism evidence="3 4">
    <name type="scientific">Linnemannia elongata AG-77</name>
    <dbReference type="NCBI Taxonomy" id="1314771"/>
    <lineage>
        <taxon>Eukaryota</taxon>
        <taxon>Fungi</taxon>
        <taxon>Fungi incertae sedis</taxon>
        <taxon>Mucoromycota</taxon>
        <taxon>Mortierellomycotina</taxon>
        <taxon>Mortierellomycetes</taxon>
        <taxon>Mortierellales</taxon>
        <taxon>Mortierellaceae</taxon>
        <taxon>Linnemannia</taxon>
    </lineage>
</organism>
<sequence length="324" mass="35837">MSVTNIAVLSMPMFTHEPFDFQEFLDTHQFVLNIIVLLACIHVICGCCYRFPPFIRFVSGCCLVVANLAYPIGIFVKISRHNVGFGGGCSGYEYEYDNSGSGTDVDCQGQHNSMKTRCYMQYLIGTLNVLMACLLAAEVGLSWRMSWDREYLDLVAKERQEIELREVQRRERAMMVHQYQPNLTLEDQGDDTNDSTREDELPEYQQRETTVGLGRLVDMGHFVNGEAEEVCPHPYIEQEEAEGEDQDTGYMDPSPFSAEDIEAQAGRPAPLMEGSEGGGGGGGGGLRTINGDSESAATEAEAEEGSRLSAVIIVPMGLPPRYTP</sequence>
<keyword evidence="2" id="KW-0472">Membrane</keyword>
<evidence type="ECO:0000256" key="1">
    <source>
        <dbReference type="SAM" id="MobiDB-lite"/>
    </source>
</evidence>
<feature type="transmembrane region" description="Helical" evidence="2">
    <location>
        <begin position="30"/>
        <end position="49"/>
    </location>
</feature>
<dbReference type="OrthoDB" id="2428063at2759"/>
<name>A0A197JZ24_9FUNG</name>
<evidence type="ECO:0000313" key="3">
    <source>
        <dbReference type="EMBL" id="OAQ29499.1"/>
    </source>
</evidence>
<dbReference type="Proteomes" id="UP000078512">
    <property type="component" value="Unassembled WGS sequence"/>
</dbReference>
<keyword evidence="2" id="KW-1133">Transmembrane helix</keyword>
<reference evidence="3 4" key="1">
    <citation type="submission" date="2016-05" db="EMBL/GenBank/DDBJ databases">
        <title>Genome sequencing reveals origins of a unique bacterial endosymbiosis in the earliest lineages of terrestrial Fungi.</title>
        <authorList>
            <consortium name="DOE Joint Genome Institute"/>
            <person name="Uehling J."/>
            <person name="Gryganskyi A."/>
            <person name="Hameed K."/>
            <person name="Tschaplinski T."/>
            <person name="Misztal P."/>
            <person name="Wu S."/>
            <person name="Desiro A."/>
            <person name="Vande Pol N."/>
            <person name="Du Z.-Y."/>
            <person name="Zienkiewicz A."/>
            <person name="Zienkiewicz K."/>
            <person name="Morin E."/>
            <person name="Tisserant E."/>
            <person name="Splivallo R."/>
            <person name="Hainaut M."/>
            <person name="Henrissat B."/>
            <person name="Ohm R."/>
            <person name="Kuo A."/>
            <person name="Yan J."/>
            <person name="Lipzen A."/>
            <person name="Nolan M."/>
            <person name="Labutti K."/>
            <person name="Barry K."/>
            <person name="Goldstein A."/>
            <person name="Labbe J."/>
            <person name="Schadt C."/>
            <person name="Tuskan G."/>
            <person name="Grigoriev I."/>
            <person name="Martin F."/>
            <person name="Vilgalys R."/>
            <person name="Bonito G."/>
        </authorList>
    </citation>
    <scope>NUCLEOTIDE SEQUENCE [LARGE SCALE GENOMIC DNA]</scope>
    <source>
        <strain evidence="3 4">AG-77</strain>
    </source>
</reference>
<dbReference type="EMBL" id="KV442041">
    <property type="protein sequence ID" value="OAQ29499.1"/>
    <property type="molecule type" value="Genomic_DNA"/>
</dbReference>
<accession>A0A197JZ24</accession>
<gene>
    <name evidence="3" type="ORF">K457DRAFT_137959</name>
</gene>
<keyword evidence="4" id="KW-1185">Reference proteome</keyword>
<feature type="region of interest" description="Disordered" evidence="1">
    <location>
        <begin position="268"/>
        <end position="309"/>
    </location>
</feature>
<evidence type="ECO:0000256" key="2">
    <source>
        <dbReference type="SAM" id="Phobius"/>
    </source>
</evidence>
<proteinExistence type="predicted"/>
<feature type="transmembrane region" description="Helical" evidence="2">
    <location>
        <begin position="54"/>
        <end position="76"/>
    </location>
</feature>
<feature type="transmembrane region" description="Helical" evidence="2">
    <location>
        <begin position="119"/>
        <end position="141"/>
    </location>
</feature>